<feature type="transmembrane region" description="Helical" evidence="7">
    <location>
        <begin position="197"/>
        <end position="217"/>
    </location>
</feature>
<feature type="transmembrane region" description="Helical" evidence="7">
    <location>
        <begin position="108"/>
        <end position="131"/>
    </location>
</feature>
<dbReference type="EMBL" id="JABCIY010000168">
    <property type="protein sequence ID" value="KAF7190668.1"/>
    <property type="molecule type" value="Genomic_DNA"/>
</dbReference>
<protein>
    <recommendedName>
        <fullName evidence="8">Rhodopsin domain-containing protein</fullName>
    </recommendedName>
</protein>
<evidence type="ECO:0000256" key="6">
    <source>
        <dbReference type="SAM" id="MobiDB-lite"/>
    </source>
</evidence>
<keyword evidence="10" id="KW-1185">Reference proteome</keyword>
<comment type="similarity">
    <text evidence="5">Belongs to the SAT4 family.</text>
</comment>
<reference evidence="9" key="1">
    <citation type="submission" date="2020-04" db="EMBL/GenBank/DDBJ databases">
        <title>Draft genome resource of the tomato pathogen Pseudocercospora fuligena.</title>
        <authorList>
            <person name="Zaccaron A."/>
        </authorList>
    </citation>
    <scope>NUCLEOTIDE SEQUENCE</scope>
    <source>
        <strain evidence="9">PF001</strain>
    </source>
</reference>
<comment type="caution">
    <text evidence="9">The sequence shown here is derived from an EMBL/GenBank/DDBJ whole genome shotgun (WGS) entry which is preliminary data.</text>
</comment>
<organism evidence="9 10">
    <name type="scientific">Pseudocercospora fuligena</name>
    <dbReference type="NCBI Taxonomy" id="685502"/>
    <lineage>
        <taxon>Eukaryota</taxon>
        <taxon>Fungi</taxon>
        <taxon>Dikarya</taxon>
        <taxon>Ascomycota</taxon>
        <taxon>Pezizomycotina</taxon>
        <taxon>Dothideomycetes</taxon>
        <taxon>Dothideomycetidae</taxon>
        <taxon>Mycosphaerellales</taxon>
        <taxon>Mycosphaerellaceae</taxon>
        <taxon>Pseudocercospora</taxon>
    </lineage>
</organism>
<evidence type="ECO:0000256" key="1">
    <source>
        <dbReference type="ARBA" id="ARBA00004141"/>
    </source>
</evidence>
<evidence type="ECO:0000256" key="3">
    <source>
        <dbReference type="ARBA" id="ARBA00022989"/>
    </source>
</evidence>
<dbReference type="Pfam" id="PF20684">
    <property type="entry name" value="Fung_rhodopsin"/>
    <property type="match status" value="1"/>
</dbReference>
<feature type="transmembrane region" description="Helical" evidence="7">
    <location>
        <begin position="33"/>
        <end position="53"/>
    </location>
</feature>
<evidence type="ECO:0000313" key="10">
    <source>
        <dbReference type="Proteomes" id="UP000660729"/>
    </source>
</evidence>
<dbReference type="InterPro" id="IPR049326">
    <property type="entry name" value="Rhodopsin_dom_fungi"/>
</dbReference>
<name>A0A8H6RGG3_9PEZI</name>
<dbReference type="GO" id="GO:0016020">
    <property type="term" value="C:membrane"/>
    <property type="evidence" value="ECO:0007669"/>
    <property type="project" value="UniProtKB-SubCell"/>
</dbReference>
<evidence type="ECO:0000256" key="5">
    <source>
        <dbReference type="ARBA" id="ARBA00038359"/>
    </source>
</evidence>
<feature type="compositionally biased region" description="Polar residues" evidence="6">
    <location>
        <begin position="307"/>
        <end position="323"/>
    </location>
</feature>
<dbReference type="InterPro" id="IPR052337">
    <property type="entry name" value="SAT4-like"/>
</dbReference>
<evidence type="ECO:0000256" key="4">
    <source>
        <dbReference type="ARBA" id="ARBA00023136"/>
    </source>
</evidence>
<dbReference type="Proteomes" id="UP000660729">
    <property type="component" value="Unassembled WGS sequence"/>
</dbReference>
<feature type="domain" description="Rhodopsin" evidence="8">
    <location>
        <begin position="47"/>
        <end position="294"/>
    </location>
</feature>
<keyword evidence="3 7" id="KW-1133">Transmembrane helix</keyword>
<feature type="transmembrane region" description="Helical" evidence="7">
    <location>
        <begin position="65"/>
        <end position="84"/>
    </location>
</feature>
<comment type="subcellular location">
    <subcellularLocation>
        <location evidence="1">Membrane</location>
        <topology evidence="1">Multi-pass membrane protein</topology>
    </subcellularLocation>
</comment>
<evidence type="ECO:0000313" key="9">
    <source>
        <dbReference type="EMBL" id="KAF7190668.1"/>
    </source>
</evidence>
<feature type="compositionally biased region" description="Polar residues" evidence="6">
    <location>
        <begin position="456"/>
        <end position="472"/>
    </location>
</feature>
<feature type="non-terminal residue" evidence="9">
    <location>
        <position position="1"/>
    </location>
</feature>
<evidence type="ECO:0000256" key="7">
    <source>
        <dbReference type="SAM" id="Phobius"/>
    </source>
</evidence>
<sequence length="479" mass="54447">MPGNIINLSAADIEAWPPANYTNPEMREWMPSYAGTLYAFATVCVAMRMLSRLKNRAGGFGWDDAFLLASWLFFSWFTVLAILGSEKYMTKRHMWDIPIYMYQRMAKITWIAELAFLLTGCCVRTSVLLFYRRLVEGTCSKPWIWAVWVAIAFNYAWTFAFILALVFNCTPTEAYWKSFDFAYTKKYHCKETTVNNLLAGIMAVISDFYAVALPCIMMRRLQLPMGQKMALYAIFSLGLVVVMASSVRTFYLWNVGHQSDVSSYIFDVFVWSQLELALGHLCASAPSLRVFFRRMVAEPLSKLKRSVGNSTNGRSSQRNNSAPNDEDVELVQRRLELDPYGHYDLKQKSIVSEERTLVGSESRLSQRKGSKSSWLGPKQTAHVGVLEDVDAEMDEIQLMEDSFKCRKPEPTFQASAREPIEDWPISPVGEVERNIVKDSTNSGWLDSRQRAKFSRASHSTNSTAIAPSTSKQSLEEGEQ</sequence>
<feature type="region of interest" description="Disordered" evidence="6">
    <location>
        <begin position="306"/>
        <end position="327"/>
    </location>
</feature>
<dbReference type="PANTHER" id="PTHR33048">
    <property type="entry name" value="PTH11-LIKE INTEGRAL MEMBRANE PROTEIN (AFU_ORTHOLOGUE AFUA_5G11245)"/>
    <property type="match status" value="1"/>
</dbReference>
<proteinExistence type="inferred from homology"/>
<keyword evidence="2 7" id="KW-0812">Transmembrane</keyword>
<dbReference type="AlphaFoldDB" id="A0A8H6RGG3"/>
<evidence type="ECO:0000259" key="8">
    <source>
        <dbReference type="Pfam" id="PF20684"/>
    </source>
</evidence>
<evidence type="ECO:0000256" key="2">
    <source>
        <dbReference type="ARBA" id="ARBA00022692"/>
    </source>
</evidence>
<feature type="transmembrane region" description="Helical" evidence="7">
    <location>
        <begin position="143"/>
        <end position="167"/>
    </location>
</feature>
<gene>
    <name evidence="9" type="ORF">HII31_07827</name>
</gene>
<keyword evidence="4 7" id="KW-0472">Membrane</keyword>
<dbReference type="PANTHER" id="PTHR33048:SF129">
    <property type="entry name" value="INTEGRAL MEMBRANE PROTEIN-RELATED"/>
    <property type="match status" value="1"/>
</dbReference>
<dbReference type="OrthoDB" id="5429740at2759"/>
<feature type="region of interest" description="Disordered" evidence="6">
    <location>
        <begin position="439"/>
        <end position="479"/>
    </location>
</feature>
<feature type="transmembrane region" description="Helical" evidence="7">
    <location>
        <begin position="229"/>
        <end position="251"/>
    </location>
</feature>
<accession>A0A8H6RGG3</accession>